<dbReference type="AlphaFoldDB" id="A0A0B4XLB6"/>
<dbReference type="EMBL" id="CP004387">
    <property type="protein sequence ID" value="AJD49049.1"/>
    <property type="molecule type" value="Genomic_DNA"/>
</dbReference>
<dbReference type="InterPro" id="IPR036249">
    <property type="entry name" value="Thioredoxin-like_sf"/>
</dbReference>
<protein>
    <submittedName>
        <fullName evidence="2">Glutathione S-transferase</fullName>
    </submittedName>
</protein>
<dbReference type="STRING" id="391936.S7S_13185"/>
<evidence type="ECO:0000313" key="3">
    <source>
        <dbReference type="Proteomes" id="UP000006764"/>
    </source>
</evidence>
<dbReference type="HOGENOM" id="CLU_011226_0_3_6"/>
<dbReference type="KEGG" id="apac:S7S_13185"/>
<dbReference type="PANTHER" id="PTHR42673:SF4">
    <property type="entry name" value="MALEYLACETOACETATE ISOMERASE"/>
    <property type="match status" value="1"/>
</dbReference>
<dbReference type="GO" id="GO:0006559">
    <property type="term" value="P:L-phenylalanine catabolic process"/>
    <property type="evidence" value="ECO:0007669"/>
    <property type="project" value="TreeGrafter"/>
</dbReference>
<accession>A0A0B4XLB6</accession>
<organism evidence="2 3">
    <name type="scientific">Isoalcanivorax pacificus W11-5</name>
    <dbReference type="NCBI Taxonomy" id="391936"/>
    <lineage>
        <taxon>Bacteria</taxon>
        <taxon>Pseudomonadati</taxon>
        <taxon>Pseudomonadota</taxon>
        <taxon>Gammaproteobacteria</taxon>
        <taxon>Oceanospirillales</taxon>
        <taxon>Alcanivoracaceae</taxon>
        <taxon>Isoalcanivorax</taxon>
    </lineage>
</organism>
<feature type="domain" description="GST N-terminal" evidence="1">
    <location>
        <begin position="3"/>
        <end position="81"/>
    </location>
</feature>
<proteinExistence type="predicted"/>
<dbReference type="Pfam" id="PF13410">
    <property type="entry name" value="GST_C_2"/>
    <property type="match status" value="1"/>
</dbReference>
<dbReference type="GO" id="GO:0006749">
    <property type="term" value="P:glutathione metabolic process"/>
    <property type="evidence" value="ECO:0007669"/>
    <property type="project" value="TreeGrafter"/>
</dbReference>
<dbReference type="PROSITE" id="PS51354">
    <property type="entry name" value="GLUTAREDOXIN_2"/>
    <property type="match status" value="1"/>
</dbReference>
<dbReference type="InterPro" id="IPR036282">
    <property type="entry name" value="Glutathione-S-Trfase_C_sf"/>
</dbReference>
<name>A0A0B4XLB6_9GAMM</name>
<dbReference type="CDD" id="cd00299">
    <property type="entry name" value="GST_C_family"/>
    <property type="match status" value="1"/>
</dbReference>
<evidence type="ECO:0000313" key="2">
    <source>
        <dbReference type="EMBL" id="AJD49049.1"/>
    </source>
</evidence>
<dbReference type="Proteomes" id="UP000006764">
    <property type="component" value="Chromosome"/>
</dbReference>
<evidence type="ECO:0000259" key="1">
    <source>
        <dbReference type="PROSITE" id="PS50404"/>
    </source>
</evidence>
<keyword evidence="2" id="KW-0808">Transferase</keyword>
<dbReference type="InterPro" id="IPR004045">
    <property type="entry name" value="Glutathione_S-Trfase_N"/>
</dbReference>
<sequence>MSEQRVVYQFPISHYCEKTRWQLDHKGMPYQIRNLLPGAHRLFTRTRAGVNTLPVLRDGKRLIGDSTRIAYYLEKYYPQVSLLPADSAARQQVIELEQQFDRYGVHVRRWIYGQLLGRPEVMRAMLGPYRLPGVVKKILVPVIEQGVAQLYRIRPEPVAQSQVRMEEGLALIEARIQGDPERYLVGEQLTLADIAAASLYGPLLAPAGTPWDFMDENDLPAGVVAQLHAYRDRPAGQWVLRRYEKDRRVTAA</sequence>
<dbReference type="Gene3D" id="3.40.30.10">
    <property type="entry name" value="Glutaredoxin"/>
    <property type="match status" value="1"/>
</dbReference>
<keyword evidence="3" id="KW-1185">Reference proteome</keyword>
<dbReference type="SUPFAM" id="SSF52833">
    <property type="entry name" value="Thioredoxin-like"/>
    <property type="match status" value="1"/>
</dbReference>
<dbReference type="RefSeq" id="WP_008738621.1">
    <property type="nucleotide sequence ID" value="NZ_CP004387.1"/>
</dbReference>
<dbReference type="Pfam" id="PF13417">
    <property type="entry name" value="GST_N_3"/>
    <property type="match status" value="1"/>
</dbReference>
<dbReference type="GO" id="GO:0016034">
    <property type="term" value="F:maleylacetoacetate isomerase activity"/>
    <property type="evidence" value="ECO:0007669"/>
    <property type="project" value="TreeGrafter"/>
</dbReference>
<reference evidence="2 3" key="1">
    <citation type="journal article" date="2012" name="J. Bacteriol.">
        <title>Genome sequence of an alkane-degrading bacterium, Alcanivorax pacificus type strain W11-5, isolated from deep sea sediment.</title>
        <authorList>
            <person name="Lai Q."/>
            <person name="Shao Z."/>
        </authorList>
    </citation>
    <scope>NUCLEOTIDE SEQUENCE [LARGE SCALE GENOMIC DNA]</scope>
    <source>
        <strain evidence="2 3">W11-5</strain>
    </source>
</reference>
<dbReference type="OrthoDB" id="5242791at2"/>
<dbReference type="PANTHER" id="PTHR42673">
    <property type="entry name" value="MALEYLACETOACETATE ISOMERASE"/>
    <property type="match status" value="1"/>
</dbReference>
<dbReference type="SUPFAM" id="SSF47616">
    <property type="entry name" value="GST C-terminal domain-like"/>
    <property type="match status" value="1"/>
</dbReference>
<dbReference type="PROSITE" id="PS50404">
    <property type="entry name" value="GST_NTER"/>
    <property type="match status" value="1"/>
</dbReference>
<dbReference type="GO" id="GO:0004364">
    <property type="term" value="F:glutathione transferase activity"/>
    <property type="evidence" value="ECO:0007669"/>
    <property type="project" value="TreeGrafter"/>
</dbReference>
<dbReference type="Gene3D" id="1.20.1050.10">
    <property type="match status" value="1"/>
</dbReference>
<gene>
    <name evidence="2" type="ORF">S7S_13185</name>
</gene>